<feature type="domain" description="Inner membrane protein YejM N-terminal" evidence="2">
    <location>
        <begin position="9"/>
        <end position="242"/>
    </location>
</feature>
<evidence type="ECO:0000313" key="3">
    <source>
        <dbReference type="EMBL" id="RUR32759.1"/>
    </source>
</evidence>
<dbReference type="Proteomes" id="UP000287336">
    <property type="component" value="Unassembled WGS sequence"/>
</dbReference>
<dbReference type="OrthoDB" id="9803751at2"/>
<feature type="transmembrane region" description="Helical" evidence="1">
    <location>
        <begin position="12"/>
        <end position="31"/>
    </location>
</feature>
<evidence type="ECO:0000259" key="2">
    <source>
        <dbReference type="Pfam" id="PF11893"/>
    </source>
</evidence>
<dbReference type="EMBL" id="RZHG01000009">
    <property type="protein sequence ID" value="RUR32759.1"/>
    <property type="molecule type" value="Genomic_DNA"/>
</dbReference>
<protein>
    <submittedName>
        <fullName evidence="3">DUF3413 domain-containing protein</fullName>
    </submittedName>
</protein>
<keyword evidence="1" id="KW-0812">Transmembrane</keyword>
<accession>A0A3S0YKW2</accession>
<feature type="transmembrane region" description="Helical" evidence="1">
    <location>
        <begin position="121"/>
        <end position="145"/>
    </location>
</feature>
<feature type="transmembrane region" description="Helical" evidence="1">
    <location>
        <begin position="43"/>
        <end position="68"/>
    </location>
</feature>
<dbReference type="AlphaFoldDB" id="A0A3S0YKW2"/>
<evidence type="ECO:0000256" key="1">
    <source>
        <dbReference type="SAM" id="Phobius"/>
    </source>
</evidence>
<sequence length="387" mass="43740">MIANLFSHWRWLGAWTFANLLIAWLIASRYIPYIDPDGITQWGYLLLVFLGHLALLVWLGALPLFLLATVIRGRWLWLVTTLWASALQLLLLLDTFIYAQYRFHLSGFILDLLLNAGGDVFSFSWVVWCLAIGGVLGMLVVQGMLGKALRRRSRFIPVWSTLVSSFVALLCVHGWHAWADAHYDREITSMTRHVPVFYPATAKRFFVEQGWVDAQAVRDAVDLEAAPGDEQDLNYPITPLSCQPPDSPDNVMLVVLDTLRHDMLNPEVMPNLYRYANQPGWINASEHISGGNSTKAGVFSLFYGLPVTYWDAFTASQTPPVLMETLEAQDYRFKVLSSATLVSPAFDRNVFAGLENVSLEPAQGSPWERDRQITESWLAWSEEESRG</sequence>
<feature type="non-terminal residue" evidence="3">
    <location>
        <position position="387"/>
    </location>
</feature>
<dbReference type="InterPro" id="IPR017850">
    <property type="entry name" value="Alkaline_phosphatase_core_sf"/>
</dbReference>
<keyword evidence="1" id="KW-0472">Membrane</keyword>
<name>A0A3S0YKW2_9GAMM</name>
<comment type="caution">
    <text evidence="3">The sequence shown here is derived from an EMBL/GenBank/DDBJ whole genome shotgun (WGS) entry which is preliminary data.</text>
</comment>
<feature type="transmembrane region" description="Helical" evidence="1">
    <location>
        <begin position="157"/>
        <end position="178"/>
    </location>
</feature>
<evidence type="ECO:0000313" key="4">
    <source>
        <dbReference type="Proteomes" id="UP000287336"/>
    </source>
</evidence>
<proteinExistence type="predicted"/>
<dbReference type="RefSeq" id="WP_126944908.1">
    <property type="nucleotide sequence ID" value="NZ_RZHG01000009.1"/>
</dbReference>
<gene>
    <name evidence="3" type="ORF">ELY33_04930</name>
</gene>
<dbReference type="Gene3D" id="3.40.720.10">
    <property type="entry name" value="Alkaline Phosphatase, subunit A"/>
    <property type="match status" value="1"/>
</dbReference>
<reference evidence="3 4" key="1">
    <citation type="submission" date="2018-12" db="EMBL/GenBank/DDBJ databases">
        <title>three novel Halomonas strain isolated from plants.</title>
        <authorList>
            <person name="Sun C."/>
        </authorList>
    </citation>
    <scope>NUCLEOTIDE SEQUENCE [LARGE SCALE GENOMIC DNA]</scope>
    <source>
        <strain evidence="3 4">DSM 19434</strain>
    </source>
</reference>
<feature type="transmembrane region" description="Helical" evidence="1">
    <location>
        <begin position="75"/>
        <end position="101"/>
    </location>
</feature>
<keyword evidence="4" id="KW-1185">Reference proteome</keyword>
<dbReference type="InterPro" id="IPR024588">
    <property type="entry name" value="YejM_N"/>
</dbReference>
<organism evidence="3 4">
    <name type="scientific">Vreelandella andesensis</name>
    <dbReference type="NCBI Taxonomy" id="447567"/>
    <lineage>
        <taxon>Bacteria</taxon>
        <taxon>Pseudomonadati</taxon>
        <taxon>Pseudomonadota</taxon>
        <taxon>Gammaproteobacteria</taxon>
        <taxon>Oceanospirillales</taxon>
        <taxon>Halomonadaceae</taxon>
        <taxon>Vreelandella</taxon>
    </lineage>
</organism>
<dbReference type="Pfam" id="PF11893">
    <property type="entry name" value="DUF3413"/>
    <property type="match status" value="1"/>
</dbReference>
<keyword evidence="1" id="KW-1133">Transmembrane helix</keyword>
<dbReference type="SUPFAM" id="SSF53649">
    <property type="entry name" value="Alkaline phosphatase-like"/>
    <property type="match status" value="1"/>
</dbReference>